<feature type="transmembrane region" description="Helical" evidence="6">
    <location>
        <begin position="6"/>
        <end position="26"/>
    </location>
</feature>
<keyword evidence="5 6" id="KW-0472">Membrane</keyword>
<dbReference type="NCBIfam" id="TIGR03718">
    <property type="entry name" value="R_switched_Alx"/>
    <property type="match status" value="1"/>
</dbReference>
<evidence type="ECO:0000256" key="3">
    <source>
        <dbReference type="ARBA" id="ARBA00022692"/>
    </source>
</evidence>
<sequence>MLVPAWAWIATIGGLVLLLAIDLFIVDRKPHEVTVGEAGRWVAFYIACAVAFGIAIWVFSGGTYAGEYFAGYITEYSLSVDNLFIFLIIMSAFKVPKIHQHRVLLIGIVLALVMRGIFIALGAVVIAKFSWVFYLFGAFLIYTAWGLARQGIGHDEEEYSENALTRFARKIFPVTDEYHGSKSFVRIDGRRFVTPMFIVMIAIGTADLLFAVDSIPAIFGLTKEPFLVFAANAFALMGLRQLYFLLGGLLTKLVYLSAGLAVILGFIGIKLVLEALHTNSLPFLNGGEPLPVWTPSIAFSLSFIVGVLAITTVASLMKVKRDAKAASIPDAVKETR</sequence>
<feature type="transmembrane region" description="Helical" evidence="6">
    <location>
        <begin position="293"/>
        <end position="317"/>
    </location>
</feature>
<keyword evidence="3 6" id="KW-0812">Transmembrane</keyword>
<comment type="caution">
    <text evidence="7">The sequence shown here is derived from an EMBL/GenBank/DDBJ whole genome shotgun (WGS) entry which is preliminary data.</text>
</comment>
<feature type="transmembrane region" description="Helical" evidence="6">
    <location>
        <begin position="38"/>
        <end position="59"/>
    </location>
</feature>
<dbReference type="InterPro" id="IPR022369">
    <property type="entry name" value="Integral_membrane_TerC_rswitch"/>
</dbReference>
<feature type="transmembrane region" description="Helical" evidence="6">
    <location>
        <begin position="192"/>
        <end position="219"/>
    </location>
</feature>
<feature type="transmembrane region" description="Helical" evidence="6">
    <location>
        <begin position="103"/>
        <end position="125"/>
    </location>
</feature>
<keyword evidence="4 6" id="KW-1133">Transmembrane helix</keyword>
<evidence type="ECO:0000256" key="1">
    <source>
        <dbReference type="ARBA" id="ARBA00004141"/>
    </source>
</evidence>
<comment type="subcellular location">
    <subcellularLocation>
        <location evidence="1">Membrane</location>
        <topology evidence="1">Multi-pass membrane protein</topology>
    </subcellularLocation>
</comment>
<organism evidence="7 8">
    <name type="scientific">Actinokineospora guangxiensis</name>
    <dbReference type="NCBI Taxonomy" id="1490288"/>
    <lineage>
        <taxon>Bacteria</taxon>
        <taxon>Bacillati</taxon>
        <taxon>Actinomycetota</taxon>
        <taxon>Actinomycetes</taxon>
        <taxon>Pseudonocardiales</taxon>
        <taxon>Pseudonocardiaceae</taxon>
        <taxon>Actinokineospora</taxon>
    </lineage>
</organism>
<evidence type="ECO:0000256" key="2">
    <source>
        <dbReference type="ARBA" id="ARBA00007511"/>
    </source>
</evidence>
<comment type="similarity">
    <text evidence="2">Belongs to the TerC family.</text>
</comment>
<dbReference type="PANTHER" id="PTHR30238:SF0">
    <property type="entry name" value="THYLAKOID MEMBRANE PROTEIN TERC, CHLOROPLASTIC"/>
    <property type="match status" value="1"/>
</dbReference>
<proteinExistence type="inferred from homology"/>
<dbReference type="EMBL" id="JBHSKF010000005">
    <property type="protein sequence ID" value="MFC5287964.1"/>
    <property type="molecule type" value="Genomic_DNA"/>
</dbReference>
<evidence type="ECO:0000313" key="7">
    <source>
        <dbReference type="EMBL" id="MFC5287964.1"/>
    </source>
</evidence>
<evidence type="ECO:0000256" key="5">
    <source>
        <dbReference type="ARBA" id="ARBA00023136"/>
    </source>
</evidence>
<protein>
    <submittedName>
        <fullName evidence="7">TerC family protein</fullName>
    </submittedName>
</protein>
<gene>
    <name evidence="7" type="ORF">ACFPM7_12960</name>
</gene>
<evidence type="ECO:0000256" key="6">
    <source>
        <dbReference type="SAM" id="Phobius"/>
    </source>
</evidence>
<feature type="transmembrane region" description="Helical" evidence="6">
    <location>
        <begin position="131"/>
        <end position="148"/>
    </location>
</feature>
<feature type="transmembrane region" description="Helical" evidence="6">
    <location>
        <begin position="253"/>
        <end position="273"/>
    </location>
</feature>
<evidence type="ECO:0000313" key="8">
    <source>
        <dbReference type="Proteomes" id="UP001596157"/>
    </source>
</evidence>
<keyword evidence="8" id="KW-1185">Reference proteome</keyword>
<feature type="transmembrane region" description="Helical" evidence="6">
    <location>
        <begin position="79"/>
        <end position="96"/>
    </location>
</feature>
<reference evidence="8" key="1">
    <citation type="journal article" date="2019" name="Int. J. Syst. Evol. Microbiol.">
        <title>The Global Catalogue of Microorganisms (GCM) 10K type strain sequencing project: providing services to taxonomists for standard genome sequencing and annotation.</title>
        <authorList>
            <consortium name="The Broad Institute Genomics Platform"/>
            <consortium name="The Broad Institute Genome Sequencing Center for Infectious Disease"/>
            <person name="Wu L."/>
            <person name="Ma J."/>
        </authorList>
    </citation>
    <scope>NUCLEOTIDE SEQUENCE [LARGE SCALE GENOMIC DNA]</scope>
    <source>
        <strain evidence="8">CCUG 59778</strain>
    </source>
</reference>
<dbReference type="Pfam" id="PF03741">
    <property type="entry name" value="TerC"/>
    <property type="match status" value="1"/>
</dbReference>
<dbReference type="InterPro" id="IPR005496">
    <property type="entry name" value="Integral_membrane_TerC"/>
</dbReference>
<evidence type="ECO:0000256" key="4">
    <source>
        <dbReference type="ARBA" id="ARBA00022989"/>
    </source>
</evidence>
<accession>A0ABW0EKP5</accession>
<name>A0ABW0EKP5_9PSEU</name>
<feature type="transmembrane region" description="Helical" evidence="6">
    <location>
        <begin position="225"/>
        <end position="246"/>
    </location>
</feature>
<dbReference type="RefSeq" id="WP_378247457.1">
    <property type="nucleotide sequence ID" value="NZ_JBHSKF010000005.1"/>
</dbReference>
<dbReference type="PANTHER" id="PTHR30238">
    <property type="entry name" value="MEMBRANE BOUND PREDICTED REDOX MODULATOR"/>
    <property type="match status" value="1"/>
</dbReference>
<dbReference type="Proteomes" id="UP001596157">
    <property type="component" value="Unassembled WGS sequence"/>
</dbReference>